<comment type="caution">
    <text evidence="1">The sequence shown here is derived from an EMBL/GenBank/DDBJ whole genome shotgun (WGS) entry which is preliminary data.</text>
</comment>
<evidence type="ECO:0000313" key="2">
    <source>
        <dbReference type="Proteomes" id="UP001283361"/>
    </source>
</evidence>
<accession>A0AAE0XRW5</accession>
<name>A0AAE0XRW5_9GAST</name>
<gene>
    <name evidence="1" type="ORF">RRG08_055029</name>
</gene>
<keyword evidence="2" id="KW-1185">Reference proteome</keyword>
<organism evidence="1 2">
    <name type="scientific">Elysia crispata</name>
    <name type="common">lettuce slug</name>
    <dbReference type="NCBI Taxonomy" id="231223"/>
    <lineage>
        <taxon>Eukaryota</taxon>
        <taxon>Metazoa</taxon>
        <taxon>Spiralia</taxon>
        <taxon>Lophotrochozoa</taxon>
        <taxon>Mollusca</taxon>
        <taxon>Gastropoda</taxon>
        <taxon>Heterobranchia</taxon>
        <taxon>Euthyneura</taxon>
        <taxon>Panpulmonata</taxon>
        <taxon>Sacoglossa</taxon>
        <taxon>Placobranchoidea</taxon>
        <taxon>Plakobranchidae</taxon>
        <taxon>Elysia</taxon>
    </lineage>
</organism>
<reference evidence="1" key="1">
    <citation type="journal article" date="2023" name="G3 (Bethesda)">
        <title>A reference genome for the long-term kleptoplast-retaining sea slug Elysia crispata morphotype clarki.</title>
        <authorList>
            <person name="Eastman K.E."/>
            <person name="Pendleton A.L."/>
            <person name="Shaikh M.A."/>
            <person name="Suttiyut T."/>
            <person name="Ogas R."/>
            <person name="Tomko P."/>
            <person name="Gavelis G."/>
            <person name="Widhalm J.R."/>
            <person name="Wisecaver J.H."/>
        </authorList>
    </citation>
    <scope>NUCLEOTIDE SEQUENCE</scope>
    <source>
        <strain evidence="1">ECLA1</strain>
    </source>
</reference>
<sequence>MVPAATASEGTAEHHVLLWRTSTATLTTHRHTLHKLTQENADNTALAQIKLNALTSFQEEMPMPRRHEYFLASWTTGMLR</sequence>
<dbReference type="EMBL" id="JAWDGP010007744">
    <property type="protein sequence ID" value="KAK3706590.1"/>
    <property type="molecule type" value="Genomic_DNA"/>
</dbReference>
<dbReference type="Proteomes" id="UP001283361">
    <property type="component" value="Unassembled WGS sequence"/>
</dbReference>
<dbReference type="AlphaFoldDB" id="A0AAE0XRW5"/>
<evidence type="ECO:0000313" key="1">
    <source>
        <dbReference type="EMBL" id="KAK3706590.1"/>
    </source>
</evidence>
<protein>
    <submittedName>
        <fullName evidence="1">Uncharacterized protein</fullName>
    </submittedName>
</protein>
<proteinExistence type="predicted"/>